<sequence length="101" mass="12181">MVKSTSSSCSWHDRKRRADLMKPLRRPREHWTGGHCPPLWALSSEWTWHQKRHNDVEPYFKPIERLELAGIIICFFLFMFCMVFVLQNVVLPFMRDEAFRT</sequence>
<feature type="transmembrane region" description="Helical" evidence="1">
    <location>
        <begin position="68"/>
        <end position="91"/>
    </location>
</feature>
<evidence type="ECO:0000313" key="2">
    <source>
        <dbReference type="EMBL" id="KAL3115703.1"/>
    </source>
</evidence>
<keyword evidence="3" id="KW-1185">Reference proteome</keyword>
<dbReference type="EMBL" id="JBICBT010000365">
    <property type="protein sequence ID" value="KAL3115703.1"/>
    <property type="molecule type" value="Genomic_DNA"/>
</dbReference>
<evidence type="ECO:0000256" key="1">
    <source>
        <dbReference type="SAM" id="Phobius"/>
    </source>
</evidence>
<dbReference type="Proteomes" id="UP001620626">
    <property type="component" value="Unassembled WGS sequence"/>
</dbReference>
<protein>
    <submittedName>
        <fullName evidence="2">Uncharacterized protein</fullName>
    </submittedName>
</protein>
<keyword evidence="1" id="KW-0812">Transmembrane</keyword>
<name>A0ABD2LKD4_9BILA</name>
<proteinExistence type="predicted"/>
<keyword evidence="1" id="KW-0472">Membrane</keyword>
<dbReference type="AlphaFoldDB" id="A0ABD2LKD4"/>
<comment type="caution">
    <text evidence="2">The sequence shown here is derived from an EMBL/GenBank/DDBJ whole genome shotgun (WGS) entry which is preliminary data.</text>
</comment>
<evidence type="ECO:0000313" key="3">
    <source>
        <dbReference type="Proteomes" id="UP001620626"/>
    </source>
</evidence>
<gene>
    <name evidence="2" type="ORF">niasHT_017835</name>
</gene>
<keyword evidence="1" id="KW-1133">Transmembrane helix</keyword>
<accession>A0ABD2LKD4</accession>
<reference evidence="2 3" key="1">
    <citation type="submission" date="2024-10" db="EMBL/GenBank/DDBJ databases">
        <authorList>
            <person name="Kim D."/>
        </authorList>
    </citation>
    <scope>NUCLEOTIDE SEQUENCE [LARGE SCALE GENOMIC DNA]</scope>
    <source>
        <strain evidence="2">BH-2024</strain>
    </source>
</reference>
<organism evidence="2 3">
    <name type="scientific">Heterodera trifolii</name>
    <dbReference type="NCBI Taxonomy" id="157864"/>
    <lineage>
        <taxon>Eukaryota</taxon>
        <taxon>Metazoa</taxon>
        <taxon>Ecdysozoa</taxon>
        <taxon>Nematoda</taxon>
        <taxon>Chromadorea</taxon>
        <taxon>Rhabditida</taxon>
        <taxon>Tylenchina</taxon>
        <taxon>Tylenchomorpha</taxon>
        <taxon>Tylenchoidea</taxon>
        <taxon>Heteroderidae</taxon>
        <taxon>Heteroderinae</taxon>
        <taxon>Heterodera</taxon>
    </lineage>
</organism>